<dbReference type="STRING" id="596152.DesU5LDRAFT_3012"/>
<dbReference type="EMBL" id="JH600068">
    <property type="protein sequence ID" value="EIG54652.1"/>
    <property type="molecule type" value="Genomic_DNA"/>
</dbReference>
<dbReference type="AlphaFoldDB" id="I2Q4E6"/>
<dbReference type="GO" id="GO:0010181">
    <property type="term" value="F:FMN binding"/>
    <property type="evidence" value="ECO:0007669"/>
    <property type="project" value="InterPro"/>
</dbReference>
<dbReference type="PANTHER" id="PTHR39201:SF1">
    <property type="entry name" value="FLAVODOXIN-LIKE DOMAIN-CONTAINING PROTEIN"/>
    <property type="match status" value="1"/>
</dbReference>
<dbReference type="InterPro" id="IPR008254">
    <property type="entry name" value="Flavodoxin/NO_synth"/>
</dbReference>
<dbReference type="PANTHER" id="PTHR39201">
    <property type="entry name" value="EXPORTED PROTEIN-RELATED"/>
    <property type="match status" value="1"/>
</dbReference>
<dbReference type="OrthoDB" id="9806505at2"/>
<feature type="domain" description="Flavodoxin-like" evidence="1">
    <location>
        <begin position="29"/>
        <end position="158"/>
    </location>
</feature>
<evidence type="ECO:0000259" key="1">
    <source>
        <dbReference type="Pfam" id="PF12682"/>
    </source>
</evidence>
<proteinExistence type="predicted"/>
<dbReference type="eggNOG" id="COG0716">
    <property type="taxonomic scope" value="Bacteria"/>
</dbReference>
<name>I2Q4E6_9BACT</name>
<evidence type="ECO:0000313" key="2">
    <source>
        <dbReference type="EMBL" id="EIG54652.1"/>
    </source>
</evidence>
<reference evidence="2" key="1">
    <citation type="submission" date="2011-11" db="EMBL/GenBank/DDBJ databases">
        <title>Improved High-Quality Draft sequence of Desulfovibrio sp. U5L.</title>
        <authorList>
            <consortium name="US DOE Joint Genome Institute"/>
            <person name="Lucas S."/>
            <person name="Han J."/>
            <person name="Lapidus A."/>
            <person name="Cheng J.-F."/>
            <person name="Goodwin L."/>
            <person name="Pitluck S."/>
            <person name="Peters L."/>
            <person name="Ovchinnikova G."/>
            <person name="Held B."/>
            <person name="Detter J.C."/>
            <person name="Han C."/>
            <person name="Tapia R."/>
            <person name="Land M."/>
            <person name="Hauser L."/>
            <person name="Kyrpides N."/>
            <person name="Ivanova N."/>
            <person name="Pagani I."/>
            <person name="Gabster J."/>
            <person name="Walker C."/>
            <person name="Stolyar S."/>
            <person name="Stahl D."/>
            <person name="Arkin A."/>
            <person name="Dehal P."/>
            <person name="Hazen T."/>
            <person name="Woyke T."/>
        </authorList>
    </citation>
    <scope>NUCLEOTIDE SEQUENCE [LARGE SCALE GENOMIC DNA]</scope>
    <source>
        <strain evidence="2">U5L</strain>
    </source>
</reference>
<organism evidence="2">
    <name type="scientific">Desulfovibrio sp. U5L</name>
    <dbReference type="NCBI Taxonomy" id="596152"/>
    <lineage>
        <taxon>Bacteria</taxon>
        <taxon>Pseudomonadati</taxon>
        <taxon>Thermodesulfobacteriota</taxon>
        <taxon>Desulfovibrionia</taxon>
        <taxon>Desulfovibrionales</taxon>
        <taxon>Desulfovibrionaceae</taxon>
        <taxon>Desulfovibrio</taxon>
    </lineage>
</organism>
<dbReference type="HOGENOM" id="CLU_068890_0_0_7"/>
<protein>
    <submittedName>
        <fullName evidence="2">Flavodoxin</fullName>
    </submittedName>
</protein>
<accession>I2Q4E6</accession>
<sequence length="176" mass="19015">MSETSVLIAFYSRAGMNYVGGNIMDLPMGNTEVAAGMIRDLTEGDLFKIETVAPYPAGYQETTDVAKAELRHNARPELTGRVADMAGYDVVCLGYPNWWGTMPMAVFTFLESYDFAGKSIASFCTHEGSGLGHSERDIKKLCPEAKLLEGLPLRGGSVRGAAGTIADWLRRLGLVA</sequence>
<gene>
    <name evidence="2" type="ORF">DesU5LDRAFT_3012</name>
</gene>
<dbReference type="Pfam" id="PF12682">
    <property type="entry name" value="Flavodoxin_4"/>
    <property type="match status" value="1"/>
</dbReference>
<dbReference type="SUPFAM" id="SSF52218">
    <property type="entry name" value="Flavoproteins"/>
    <property type="match status" value="1"/>
</dbReference>
<dbReference type="InterPro" id="IPR029039">
    <property type="entry name" value="Flavoprotein-like_sf"/>
</dbReference>
<dbReference type="Gene3D" id="3.40.50.360">
    <property type="match status" value="1"/>
</dbReference>